<feature type="transmembrane region" description="Helical" evidence="1">
    <location>
        <begin position="180"/>
        <end position="207"/>
    </location>
</feature>
<keyword evidence="1" id="KW-0812">Transmembrane</keyword>
<feature type="transmembrane region" description="Helical" evidence="1">
    <location>
        <begin position="123"/>
        <end position="143"/>
    </location>
</feature>
<dbReference type="Proteomes" id="UP000183947">
    <property type="component" value="Unassembled WGS sequence"/>
</dbReference>
<sequence>MSRQKRIFVSQLPSVLNPTAPPSTSSPRHARAEWTVVLLLTMLALLLPTHNSTTDAWYYAACVRHGHELLLPHHLLYNAVGWLWTQLLPASVDALAALKAMNALAFGGCLLVLRSLLRSVGGPAAPVAGWLLVAGSSFGMLRFATENETYILPLLLSLLASRSWWRGISGQGGADSWVAAGAWAAGAALLHQIHAFWGLGLLLGIVLSSGQKGRRRAAGLYMLPALLVPAAYVAALPTWDLPFTPTAFWRFVFYELYQGHAGAAPSGHTLLLTGISLLRTWVQLHGTTLALLLRWPALAAVALLCTGLMLYAGWSWWKSKREAAPQPVVPAAAGSVAEAGKLFFRTHLLILLLQLACALWAAGNAEFMVMLPPLLVLLLAPYRWPARPVAVAGAALLLWNLTFGLLPAHLLRIINTAPLLARISRGPAAYWLLADPNLVLNQLHYLTGRPAGPRSVLPAPALLARKQGQSPEQFREWLQERLAAGQPVYTDALDGPQLLDRARLTQGGDEAQRHLLQGFQLARTDSFPTSFGPVYLTEIR</sequence>
<proteinExistence type="predicted"/>
<keyword evidence="1" id="KW-1133">Transmembrane helix</keyword>
<feature type="transmembrane region" description="Helical" evidence="1">
    <location>
        <begin position="219"/>
        <end position="239"/>
    </location>
</feature>
<feature type="transmembrane region" description="Helical" evidence="1">
    <location>
        <begin position="32"/>
        <end position="50"/>
    </location>
</feature>
<keyword evidence="3" id="KW-1185">Reference proteome</keyword>
<evidence type="ECO:0000313" key="2">
    <source>
        <dbReference type="EMBL" id="SHL20041.1"/>
    </source>
</evidence>
<feature type="transmembrane region" description="Helical" evidence="1">
    <location>
        <begin position="100"/>
        <end position="117"/>
    </location>
</feature>
<feature type="transmembrane region" description="Helical" evidence="1">
    <location>
        <begin position="348"/>
        <end position="369"/>
    </location>
</feature>
<gene>
    <name evidence="2" type="ORF">SAMN02746009_02328</name>
</gene>
<evidence type="ECO:0000313" key="3">
    <source>
        <dbReference type="Proteomes" id="UP000183947"/>
    </source>
</evidence>
<keyword evidence="1" id="KW-0472">Membrane</keyword>
<feature type="transmembrane region" description="Helical" evidence="1">
    <location>
        <begin position="295"/>
        <end position="317"/>
    </location>
</feature>
<accession>A0A1M6YNY7</accession>
<dbReference type="STRING" id="1121959.SAMN02746009_02328"/>
<organism evidence="2 3">
    <name type="scientific">Hymenobacter psychrotolerans DSM 18569</name>
    <dbReference type="NCBI Taxonomy" id="1121959"/>
    <lineage>
        <taxon>Bacteria</taxon>
        <taxon>Pseudomonadati</taxon>
        <taxon>Bacteroidota</taxon>
        <taxon>Cytophagia</taxon>
        <taxon>Cytophagales</taxon>
        <taxon>Hymenobacteraceae</taxon>
        <taxon>Hymenobacter</taxon>
    </lineage>
</organism>
<protein>
    <recommendedName>
        <fullName evidence="4">4-amino-4-deoxy-L-arabinose transferase</fullName>
    </recommendedName>
</protein>
<dbReference type="AlphaFoldDB" id="A0A1M6YNY7"/>
<evidence type="ECO:0000256" key="1">
    <source>
        <dbReference type="SAM" id="Phobius"/>
    </source>
</evidence>
<reference evidence="3" key="1">
    <citation type="submission" date="2016-11" db="EMBL/GenBank/DDBJ databases">
        <authorList>
            <person name="Varghese N."/>
            <person name="Submissions S."/>
        </authorList>
    </citation>
    <scope>NUCLEOTIDE SEQUENCE [LARGE SCALE GENOMIC DNA]</scope>
    <source>
        <strain evidence="3">DSM 18569</strain>
    </source>
</reference>
<feature type="transmembrane region" description="Helical" evidence="1">
    <location>
        <begin position="389"/>
        <end position="411"/>
    </location>
</feature>
<evidence type="ECO:0008006" key="4">
    <source>
        <dbReference type="Google" id="ProtNLM"/>
    </source>
</evidence>
<name>A0A1M6YNY7_9BACT</name>
<dbReference type="EMBL" id="FRAS01000011">
    <property type="protein sequence ID" value="SHL20041.1"/>
    <property type="molecule type" value="Genomic_DNA"/>
</dbReference>